<keyword evidence="5" id="KW-1185">Reference proteome</keyword>
<proteinExistence type="predicted"/>
<protein>
    <submittedName>
        <fullName evidence="4">Phosphinothricin acetyltransferase</fullName>
    </submittedName>
</protein>
<dbReference type="SUPFAM" id="SSF55729">
    <property type="entry name" value="Acyl-CoA N-acyltransferases (Nat)"/>
    <property type="match status" value="1"/>
</dbReference>
<dbReference type="InterPro" id="IPR016181">
    <property type="entry name" value="Acyl_CoA_acyltransferase"/>
</dbReference>
<evidence type="ECO:0000313" key="5">
    <source>
        <dbReference type="Proteomes" id="UP000199093"/>
    </source>
</evidence>
<dbReference type="Proteomes" id="UP000199093">
    <property type="component" value="Unassembled WGS sequence"/>
</dbReference>
<dbReference type="Pfam" id="PF00583">
    <property type="entry name" value="Acetyltransf_1"/>
    <property type="match status" value="1"/>
</dbReference>
<dbReference type="PANTHER" id="PTHR43072:SF23">
    <property type="entry name" value="UPF0039 PROTEIN C11D3.02C"/>
    <property type="match status" value="1"/>
</dbReference>
<feature type="domain" description="N-acetyltransferase" evidence="3">
    <location>
        <begin position="1"/>
        <end position="159"/>
    </location>
</feature>
<dbReference type="GO" id="GO:0016747">
    <property type="term" value="F:acyltransferase activity, transferring groups other than amino-acyl groups"/>
    <property type="evidence" value="ECO:0007669"/>
    <property type="project" value="InterPro"/>
</dbReference>
<gene>
    <name evidence="4" type="ORF">SAMN04487993_102011</name>
</gene>
<dbReference type="EMBL" id="FNEJ01000020">
    <property type="protein sequence ID" value="SDJ15974.1"/>
    <property type="molecule type" value="Genomic_DNA"/>
</dbReference>
<dbReference type="InterPro" id="IPR000182">
    <property type="entry name" value="GNAT_dom"/>
</dbReference>
<evidence type="ECO:0000256" key="2">
    <source>
        <dbReference type="ARBA" id="ARBA00023315"/>
    </source>
</evidence>
<dbReference type="RefSeq" id="WP_089850034.1">
    <property type="nucleotide sequence ID" value="NZ_FNEJ01000020.1"/>
</dbReference>
<dbReference type="PROSITE" id="PS51186">
    <property type="entry name" value="GNAT"/>
    <property type="match status" value="1"/>
</dbReference>
<organism evidence="4 5">
    <name type="scientific">Salipiger marinus</name>
    <dbReference type="NCBI Taxonomy" id="555512"/>
    <lineage>
        <taxon>Bacteria</taxon>
        <taxon>Pseudomonadati</taxon>
        <taxon>Pseudomonadota</taxon>
        <taxon>Alphaproteobacteria</taxon>
        <taxon>Rhodobacterales</taxon>
        <taxon>Roseobacteraceae</taxon>
        <taxon>Salipiger</taxon>
    </lineage>
</organism>
<sequence>MILRPAQAADAEAVAALWNPVIDGTAVTFTTTRKTPEGLAADFAARGPAFLLAEEEGRLLGFATFFAFRSGPGYARTLEHTILLAPEAQGRGVGRALMTALCAEARAQGAHSMMAGVSGENPAGLAFHAACGFREVARLPEVGFKFGRWMDLVLMQKFL</sequence>
<name>A0A1G8RFV6_9RHOB</name>
<dbReference type="OrthoDB" id="5459937at2"/>
<dbReference type="STRING" id="555512.SAMN04487993_102011"/>
<dbReference type="Gene3D" id="3.40.630.30">
    <property type="match status" value="1"/>
</dbReference>
<evidence type="ECO:0000313" key="4">
    <source>
        <dbReference type="EMBL" id="SDJ15974.1"/>
    </source>
</evidence>
<reference evidence="4 5" key="1">
    <citation type="submission" date="2016-10" db="EMBL/GenBank/DDBJ databases">
        <authorList>
            <person name="de Groot N.N."/>
        </authorList>
    </citation>
    <scope>NUCLEOTIDE SEQUENCE [LARGE SCALE GENOMIC DNA]</scope>
    <source>
        <strain evidence="4 5">DSM 26424</strain>
    </source>
</reference>
<dbReference type="AlphaFoldDB" id="A0A1G8RFV6"/>
<keyword evidence="1 4" id="KW-0808">Transferase</keyword>
<dbReference type="CDD" id="cd04301">
    <property type="entry name" value="NAT_SF"/>
    <property type="match status" value="1"/>
</dbReference>
<evidence type="ECO:0000259" key="3">
    <source>
        <dbReference type="PROSITE" id="PS51186"/>
    </source>
</evidence>
<dbReference type="PANTHER" id="PTHR43072">
    <property type="entry name" value="N-ACETYLTRANSFERASE"/>
    <property type="match status" value="1"/>
</dbReference>
<evidence type="ECO:0000256" key="1">
    <source>
        <dbReference type="ARBA" id="ARBA00022679"/>
    </source>
</evidence>
<accession>A0A1G8RFV6</accession>
<keyword evidence="2" id="KW-0012">Acyltransferase</keyword>